<dbReference type="Pfam" id="PF08774">
    <property type="entry name" value="VRR_NUC"/>
    <property type="match status" value="1"/>
</dbReference>
<dbReference type="Gene3D" id="3.40.1350.10">
    <property type="match status" value="1"/>
</dbReference>
<dbReference type="GO" id="GO:0003676">
    <property type="term" value="F:nucleic acid binding"/>
    <property type="evidence" value="ECO:0007669"/>
    <property type="project" value="InterPro"/>
</dbReference>
<comment type="cofactor">
    <cofactor evidence="1">
        <name>Mg(2+)</name>
        <dbReference type="ChEBI" id="CHEBI:18420"/>
    </cofactor>
</comment>
<evidence type="ECO:0000313" key="6">
    <source>
        <dbReference type="Proteomes" id="UP000478493"/>
    </source>
</evidence>
<dbReference type="Proteomes" id="UP000478493">
    <property type="component" value="Unassembled WGS sequence"/>
</dbReference>
<evidence type="ECO:0000313" key="5">
    <source>
        <dbReference type="EMBL" id="KAA4538440.1"/>
    </source>
</evidence>
<keyword evidence="3" id="KW-0378">Hydrolase</keyword>
<comment type="caution">
    <text evidence="5">The sequence shown here is derived from an EMBL/GenBank/DDBJ whole genome shotgun (WGS) entry which is preliminary data.</text>
</comment>
<dbReference type="EMBL" id="VWGP01000005">
    <property type="protein sequence ID" value="KAA4538440.1"/>
    <property type="molecule type" value="Genomic_DNA"/>
</dbReference>
<accession>A0A5M5MCA4</accession>
<evidence type="ECO:0000256" key="3">
    <source>
        <dbReference type="ARBA" id="ARBA00022801"/>
    </source>
</evidence>
<dbReference type="InterPro" id="IPR011856">
    <property type="entry name" value="tRNA_endonuc-like_dom_sf"/>
</dbReference>
<evidence type="ECO:0000256" key="1">
    <source>
        <dbReference type="ARBA" id="ARBA00001946"/>
    </source>
</evidence>
<dbReference type="AlphaFoldDB" id="A0A5M5MCA4"/>
<dbReference type="GO" id="GO:0004518">
    <property type="term" value="F:nuclease activity"/>
    <property type="evidence" value="ECO:0007669"/>
    <property type="project" value="UniProtKB-KW"/>
</dbReference>
<gene>
    <name evidence="5" type="ORF">F3B85_09375</name>
</gene>
<evidence type="ECO:0000259" key="4">
    <source>
        <dbReference type="SMART" id="SM00990"/>
    </source>
</evidence>
<dbReference type="RefSeq" id="WP_130060849.1">
    <property type="nucleotide sequence ID" value="NZ_RCXR01000007.1"/>
</dbReference>
<protein>
    <submittedName>
        <fullName evidence="5">VRR-NUC domain-containing protein</fullName>
    </submittedName>
</protein>
<keyword evidence="2" id="KW-0540">Nuclease</keyword>
<name>A0A5M5MCA4_BACOV</name>
<dbReference type="InterPro" id="IPR014883">
    <property type="entry name" value="VRR_NUC"/>
</dbReference>
<reference evidence="5 6" key="1">
    <citation type="journal article" date="2019" name="Nat. Med.">
        <title>A library of human gut bacterial isolates paired with longitudinal multiomics data enables mechanistic microbiome research.</title>
        <authorList>
            <person name="Poyet M."/>
            <person name="Groussin M."/>
            <person name="Gibbons S.M."/>
            <person name="Avila-Pacheco J."/>
            <person name="Jiang X."/>
            <person name="Kearney S.M."/>
            <person name="Perrotta A.R."/>
            <person name="Berdy B."/>
            <person name="Zhao S."/>
            <person name="Lieberman T.D."/>
            <person name="Swanson P.K."/>
            <person name="Smith M."/>
            <person name="Roesemann S."/>
            <person name="Alexander J.E."/>
            <person name="Rich S.A."/>
            <person name="Livny J."/>
            <person name="Vlamakis H."/>
            <person name="Clish C."/>
            <person name="Bullock K."/>
            <person name="Deik A."/>
            <person name="Scott J."/>
            <person name="Pierce K.A."/>
            <person name="Xavier R.J."/>
            <person name="Alm E.J."/>
        </authorList>
    </citation>
    <scope>NUCLEOTIDE SEQUENCE [LARGE SCALE GENOMIC DNA]</scope>
    <source>
        <strain evidence="5 6">BIOML-A41</strain>
    </source>
</reference>
<sequence>MTFEEMKAQYCGKNIRKKPKGEEHQIQASCIQWFRLQYPQLKNILFAIPNAARRSARNGAYMKEEGMLAGVSDLILLKSNRFYGALCIEMKRPGEYQKPIQKEWQKAVESVGNKYVVCRSLEEFIKVVNDYLTEK</sequence>
<feature type="domain" description="VRR-NUC" evidence="4">
    <location>
        <begin position="6"/>
        <end position="122"/>
    </location>
</feature>
<proteinExistence type="predicted"/>
<evidence type="ECO:0000256" key="2">
    <source>
        <dbReference type="ARBA" id="ARBA00022722"/>
    </source>
</evidence>
<dbReference type="GO" id="GO:0016788">
    <property type="term" value="F:hydrolase activity, acting on ester bonds"/>
    <property type="evidence" value="ECO:0007669"/>
    <property type="project" value="InterPro"/>
</dbReference>
<dbReference type="SMART" id="SM00990">
    <property type="entry name" value="VRR_NUC"/>
    <property type="match status" value="1"/>
</dbReference>
<organism evidence="5 6">
    <name type="scientific">Bacteroides ovatus</name>
    <dbReference type="NCBI Taxonomy" id="28116"/>
    <lineage>
        <taxon>Bacteria</taxon>
        <taxon>Pseudomonadati</taxon>
        <taxon>Bacteroidota</taxon>
        <taxon>Bacteroidia</taxon>
        <taxon>Bacteroidales</taxon>
        <taxon>Bacteroidaceae</taxon>
        <taxon>Bacteroides</taxon>
    </lineage>
</organism>